<keyword evidence="7 17" id="KW-0812">Transmembrane</keyword>
<keyword evidence="8 17" id="KW-0479">Metal-binding</keyword>
<evidence type="ECO:0000256" key="17">
    <source>
        <dbReference type="RuleBase" id="RU362081"/>
    </source>
</evidence>
<evidence type="ECO:0000256" key="9">
    <source>
        <dbReference type="ARBA" id="ARBA00022741"/>
    </source>
</evidence>
<keyword evidence="12 17" id="KW-1133">Transmembrane helix</keyword>
<dbReference type="Pfam" id="PF00122">
    <property type="entry name" value="E1-E2_ATPase"/>
    <property type="match status" value="1"/>
</dbReference>
<comment type="caution">
    <text evidence="19">The sequence shown here is derived from an EMBL/GenBank/DDBJ whole genome shotgun (WGS) entry which is preliminary data.</text>
</comment>
<feature type="transmembrane region" description="Helical" evidence="17">
    <location>
        <begin position="650"/>
        <end position="671"/>
    </location>
</feature>
<dbReference type="InterPro" id="IPR027256">
    <property type="entry name" value="P-typ_ATPase_IB"/>
</dbReference>
<dbReference type="NCBIfam" id="TIGR01525">
    <property type="entry name" value="ATPase-IB_hvy"/>
    <property type="match status" value="1"/>
</dbReference>
<keyword evidence="14 17" id="KW-0472">Membrane</keyword>
<dbReference type="Gene3D" id="3.40.50.1000">
    <property type="entry name" value="HAD superfamily/HAD-like"/>
    <property type="match status" value="1"/>
</dbReference>
<dbReference type="Pfam" id="PF00403">
    <property type="entry name" value="HMA"/>
    <property type="match status" value="1"/>
</dbReference>
<evidence type="ECO:0000313" key="20">
    <source>
        <dbReference type="Proteomes" id="UP001225646"/>
    </source>
</evidence>
<evidence type="ECO:0000256" key="5">
    <source>
        <dbReference type="ARBA" id="ARBA00022539"/>
    </source>
</evidence>
<keyword evidence="13" id="KW-0406">Ion transport</keyword>
<dbReference type="SUPFAM" id="SSF55008">
    <property type="entry name" value="HMA, heavy metal-associated domain"/>
    <property type="match status" value="1"/>
</dbReference>
<comment type="subcellular location">
    <subcellularLocation>
        <location evidence="1">Cell membrane</location>
        <topology evidence="1">Multi-pass membrane protein</topology>
    </subcellularLocation>
</comment>
<feature type="transmembrane region" description="Helical" evidence="17">
    <location>
        <begin position="86"/>
        <end position="104"/>
    </location>
</feature>
<evidence type="ECO:0000256" key="15">
    <source>
        <dbReference type="ARBA" id="ARBA00039103"/>
    </source>
</evidence>
<name>A0ABT9VPZ6_9BACI</name>
<dbReference type="SUPFAM" id="SSF81653">
    <property type="entry name" value="Calcium ATPase, transduction domain A"/>
    <property type="match status" value="1"/>
</dbReference>
<evidence type="ECO:0000256" key="6">
    <source>
        <dbReference type="ARBA" id="ARBA00022553"/>
    </source>
</evidence>
<dbReference type="Proteomes" id="UP001225646">
    <property type="component" value="Unassembled WGS sequence"/>
</dbReference>
<dbReference type="InterPro" id="IPR001757">
    <property type="entry name" value="P_typ_ATPase"/>
</dbReference>
<dbReference type="RefSeq" id="WP_419152185.1">
    <property type="nucleotide sequence ID" value="NZ_JAUSTR010000008.1"/>
</dbReference>
<keyword evidence="20" id="KW-1185">Reference proteome</keyword>
<comment type="similarity">
    <text evidence="2 17">Belongs to the cation transport ATPase (P-type) (TC 3.A.3) family. Type IB subfamily.</text>
</comment>
<dbReference type="Pfam" id="PF00702">
    <property type="entry name" value="Hydrolase"/>
    <property type="match status" value="1"/>
</dbReference>
<dbReference type="InterPro" id="IPR017969">
    <property type="entry name" value="Heavy-metal-associated_CS"/>
</dbReference>
<dbReference type="EC" id="7.2.2.21" evidence="15"/>
<keyword evidence="3" id="KW-0813">Transport</keyword>
<evidence type="ECO:0000256" key="8">
    <source>
        <dbReference type="ARBA" id="ARBA00022723"/>
    </source>
</evidence>
<dbReference type="NCBIfam" id="TIGR01494">
    <property type="entry name" value="ATPase_P-type"/>
    <property type="match status" value="1"/>
</dbReference>
<dbReference type="Gene3D" id="3.30.70.100">
    <property type="match status" value="1"/>
</dbReference>
<dbReference type="InterPro" id="IPR018303">
    <property type="entry name" value="ATPase_P-typ_P_site"/>
</dbReference>
<dbReference type="InterPro" id="IPR006121">
    <property type="entry name" value="HMA_dom"/>
</dbReference>
<accession>A0ABT9VPZ6</accession>
<dbReference type="SUPFAM" id="SSF81665">
    <property type="entry name" value="Calcium ATPase, transmembrane domain M"/>
    <property type="match status" value="1"/>
</dbReference>
<dbReference type="NCBIfam" id="TIGR01512">
    <property type="entry name" value="ATPase-IB2_Cd"/>
    <property type="match status" value="1"/>
</dbReference>
<feature type="transmembrane region" description="Helical" evidence="17">
    <location>
        <begin position="311"/>
        <end position="331"/>
    </location>
</feature>
<evidence type="ECO:0000256" key="10">
    <source>
        <dbReference type="ARBA" id="ARBA00022840"/>
    </source>
</evidence>
<dbReference type="InterPro" id="IPR051014">
    <property type="entry name" value="Cation_Transport_ATPase_IB"/>
</dbReference>
<dbReference type="SFLD" id="SFLDF00027">
    <property type="entry name" value="p-type_atpase"/>
    <property type="match status" value="1"/>
</dbReference>
<dbReference type="InterPro" id="IPR023298">
    <property type="entry name" value="ATPase_P-typ_TM_dom_sf"/>
</dbReference>
<dbReference type="PROSITE" id="PS50846">
    <property type="entry name" value="HMA_2"/>
    <property type="match status" value="1"/>
</dbReference>
<keyword evidence="10 17" id="KW-0067">ATP-binding</keyword>
<dbReference type="InterPro" id="IPR036163">
    <property type="entry name" value="HMA_dom_sf"/>
</dbReference>
<dbReference type="InterPro" id="IPR059000">
    <property type="entry name" value="ATPase_P-type_domA"/>
</dbReference>
<dbReference type="SFLD" id="SFLDG00002">
    <property type="entry name" value="C1.7:_P-type_atpase_like"/>
    <property type="match status" value="1"/>
</dbReference>
<sequence>MVKEKTVYRVRGFTCANCAKTFETNVKNLQGVKDAEVNFGASKITVYGEASIQELEKAGAFENLKIYPENEKLEEQKEPFWKRYRVTILSAIFLFIGWGCSFLFGDHSLLTVFSFLISILIGGWGLFKTGFKNLFHLQFDMKTLMTIAIIGAAIIGEWKEGATVVMLFAISEALEAYSMDRARNSIKSLMDIAPKEALVFRGNKEKSVKVEDIRVDDILIVKPGEKIAMDGVIINGSSFVNQSAITGESIPVMKTAGDEVFAGTLNEDGLVKVKVTKTVEDTTLAKIIHLVEEAQGERAPSQAFIDKFAKYYTPVIMLIALLVATIPPLLFDADWKTWIYQGLAVLVVGCPCALVISTPVAVVTAIGNAARNGVLIKGGIHLEQTGKLQAIAFDKTGTLTNGTPVVTDVDSVSEAFEDGFAILAAIENQSHHPLAKAVVQYAQDQNISYSHLDVADLTSITGKGMKATVNGETYVVGSPNFIEEEIGERLPKTWKQSIMEKQAHGNTVVLLANKKKVLLIVAISDKPRKNSRHVIEQLNRLGIKKIWMLTGDNENTANAIAKQIGVPHVKAELLPEGKVENIKKLRNKYEKVAMIGDGVNDAPALAAATVGIAMGASGTDTALETADIALMGDDLKKIPFMIRLSRKALAVIKQNVAFSIGIKLLALLLVVPGWLTLWLAIFADMGATLLVTLNALRLLRVKEELERYTVILPS</sequence>
<dbReference type="Gene3D" id="2.70.150.10">
    <property type="entry name" value="Calcium-transporting ATPase, cytoplasmic transduction domain A"/>
    <property type="match status" value="1"/>
</dbReference>
<dbReference type="SFLD" id="SFLDS00003">
    <property type="entry name" value="Haloacid_Dehalogenase"/>
    <property type="match status" value="1"/>
</dbReference>
<feature type="transmembrane region" description="Helical" evidence="17">
    <location>
        <begin position="110"/>
        <end position="127"/>
    </location>
</feature>
<organism evidence="19 20">
    <name type="scientific">Aeribacillus alveayuensis</name>
    <dbReference type="NCBI Taxonomy" id="279215"/>
    <lineage>
        <taxon>Bacteria</taxon>
        <taxon>Bacillati</taxon>
        <taxon>Bacillota</taxon>
        <taxon>Bacilli</taxon>
        <taxon>Bacillales</taxon>
        <taxon>Bacillaceae</taxon>
        <taxon>Aeribacillus</taxon>
    </lineage>
</organism>
<comment type="catalytic activity">
    <reaction evidence="16">
        <text>Cd(2+)(in) + ATP + H2O = Cd(2+)(out) + ADP + phosphate + H(+)</text>
        <dbReference type="Rhea" id="RHEA:12132"/>
        <dbReference type="ChEBI" id="CHEBI:15377"/>
        <dbReference type="ChEBI" id="CHEBI:15378"/>
        <dbReference type="ChEBI" id="CHEBI:30616"/>
        <dbReference type="ChEBI" id="CHEBI:43474"/>
        <dbReference type="ChEBI" id="CHEBI:48775"/>
        <dbReference type="ChEBI" id="CHEBI:456216"/>
        <dbReference type="EC" id="7.2.2.21"/>
    </reaction>
</comment>
<dbReference type="PROSITE" id="PS00154">
    <property type="entry name" value="ATPASE_E1_E2"/>
    <property type="match status" value="1"/>
</dbReference>
<evidence type="ECO:0000256" key="12">
    <source>
        <dbReference type="ARBA" id="ARBA00022989"/>
    </source>
</evidence>
<dbReference type="PROSITE" id="PS01047">
    <property type="entry name" value="HMA_1"/>
    <property type="match status" value="1"/>
</dbReference>
<dbReference type="InterPro" id="IPR036412">
    <property type="entry name" value="HAD-like_sf"/>
</dbReference>
<dbReference type="InterPro" id="IPR023214">
    <property type="entry name" value="HAD_sf"/>
</dbReference>
<evidence type="ECO:0000256" key="3">
    <source>
        <dbReference type="ARBA" id="ARBA00022448"/>
    </source>
</evidence>
<evidence type="ECO:0000256" key="1">
    <source>
        <dbReference type="ARBA" id="ARBA00004651"/>
    </source>
</evidence>
<dbReference type="SUPFAM" id="SSF56784">
    <property type="entry name" value="HAD-like"/>
    <property type="match status" value="1"/>
</dbReference>
<dbReference type="CDD" id="cd00371">
    <property type="entry name" value="HMA"/>
    <property type="match status" value="1"/>
</dbReference>
<keyword evidence="6" id="KW-0597">Phosphoprotein</keyword>
<dbReference type="PRINTS" id="PR00941">
    <property type="entry name" value="CDATPASE"/>
</dbReference>
<dbReference type="Gene3D" id="3.40.1110.10">
    <property type="entry name" value="Calcium-transporting ATPase, cytoplasmic domain N"/>
    <property type="match status" value="1"/>
</dbReference>
<feature type="domain" description="HMA" evidence="18">
    <location>
        <begin position="4"/>
        <end position="67"/>
    </location>
</feature>
<keyword evidence="11" id="KW-1278">Translocase</keyword>
<keyword evidence="4 17" id="KW-1003">Cell membrane</keyword>
<dbReference type="EMBL" id="JAUSTR010000008">
    <property type="protein sequence ID" value="MDQ0162932.1"/>
    <property type="molecule type" value="Genomic_DNA"/>
</dbReference>
<feature type="transmembrane region" description="Helical" evidence="17">
    <location>
        <begin position="343"/>
        <end position="367"/>
    </location>
</feature>
<evidence type="ECO:0000256" key="2">
    <source>
        <dbReference type="ARBA" id="ARBA00006024"/>
    </source>
</evidence>
<keyword evidence="9 17" id="KW-0547">Nucleotide-binding</keyword>
<evidence type="ECO:0000256" key="13">
    <source>
        <dbReference type="ARBA" id="ARBA00023065"/>
    </source>
</evidence>
<proteinExistence type="inferred from homology"/>
<protein>
    <recommendedName>
        <fullName evidence="15">Cd(2+)-exporting ATPase</fullName>
        <ecNumber evidence="15">7.2.2.21</ecNumber>
    </recommendedName>
</protein>
<dbReference type="InterPro" id="IPR044492">
    <property type="entry name" value="P_typ_ATPase_HD_dom"/>
</dbReference>
<dbReference type="PRINTS" id="PR00119">
    <property type="entry name" value="CATATPASE"/>
</dbReference>
<evidence type="ECO:0000259" key="18">
    <source>
        <dbReference type="PROSITE" id="PS50846"/>
    </source>
</evidence>
<evidence type="ECO:0000256" key="4">
    <source>
        <dbReference type="ARBA" id="ARBA00022475"/>
    </source>
</evidence>
<evidence type="ECO:0000256" key="16">
    <source>
        <dbReference type="ARBA" id="ARBA00049338"/>
    </source>
</evidence>
<dbReference type="InterPro" id="IPR008250">
    <property type="entry name" value="ATPase_P-typ_transduc_dom_A_sf"/>
</dbReference>
<dbReference type="PANTHER" id="PTHR48085:SF5">
    <property type="entry name" value="CADMIUM_ZINC-TRANSPORTING ATPASE HMA4-RELATED"/>
    <property type="match status" value="1"/>
</dbReference>
<keyword evidence="5" id="KW-0104">Cadmium</keyword>
<evidence type="ECO:0000256" key="7">
    <source>
        <dbReference type="ARBA" id="ARBA00022692"/>
    </source>
</evidence>
<dbReference type="CDD" id="cd07545">
    <property type="entry name" value="P-type_ATPase_Cd-like"/>
    <property type="match status" value="1"/>
</dbReference>
<reference evidence="19 20" key="1">
    <citation type="submission" date="2023-07" db="EMBL/GenBank/DDBJ databases">
        <title>Genomic Encyclopedia of Type Strains, Phase IV (KMG-IV): sequencing the most valuable type-strain genomes for metagenomic binning, comparative biology and taxonomic classification.</title>
        <authorList>
            <person name="Goeker M."/>
        </authorList>
    </citation>
    <scope>NUCLEOTIDE SEQUENCE [LARGE SCALE GENOMIC DNA]</scope>
    <source>
        <strain evidence="19 20">DSM 19092</strain>
    </source>
</reference>
<dbReference type="InterPro" id="IPR023299">
    <property type="entry name" value="ATPase_P-typ_cyto_dom_N"/>
</dbReference>
<evidence type="ECO:0000256" key="11">
    <source>
        <dbReference type="ARBA" id="ARBA00022967"/>
    </source>
</evidence>
<evidence type="ECO:0000313" key="19">
    <source>
        <dbReference type="EMBL" id="MDQ0162932.1"/>
    </source>
</evidence>
<gene>
    <name evidence="19" type="ORF">J2S06_002009</name>
</gene>
<dbReference type="PANTHER" id="PTHR48085">
    <property type="entry name" value="CADMIUM/ZINC-TRANSPORTING ATPASE HMA2-RELATED"/>
    <property type="match status" value="1"/>
</dbReference>
<evidence type="ECO:0000256" key="14">
    <source>
        <dbReference type="ARBA" id="ARBA00023136"/>
    </source>
</evidence>